<keyword evidence="3" id="KW-1185">Reference proteome</keyword>
<sequence>GAPQVPAEAAGVPPRQGRRPRGLPRDPVRLPGPLRPSGGAPRAARRLRVPPAARGPRPRSGA</sequence>
<evidence type="ECO:0000256" key="1">
    <source>
        <dbReference type="SAM" id="MobiDB-lite"/>
    </source>
</evidence>
<feature type="compositionally biased region" description="Low complexity" evidence="1">
    <location>
        <begin position="49"/>
        <end position="62"/>
    </location>
</feature>
<accession>A0ABN9RB54</accession>
<reference evidence="2" key="1">
    <citation type="submission" date="2023-10" db="EMBL/GenBank/DDBJ databases">
        <authorList>
            <person name="Chen Y."/>
            <person name="Shah S."/>
            <person name="Dougan E. K."/>
            <person name="Thang M."/>
            <person name="Chan C."/>
        </authorList>
    </citation>
    <scope>NUCLEOTIDE SEQUENCE [LARGE SCALE GENOMIC DNA]</scope>
</reference>
<feature type="region of interest" description="Disordered" evidence="1">
    <location>
        <begin position="1"/>
        <end position="62"/>
    </location>
</feature>
<proteinExistence type="predicted"/>
<dbReference type="Proteomes" id="UP001189429">
    <property type="component" value="Unassembled WGS sequence"/>
</dbReference>
<protein>
    <submittedName>
        <fullName evidence="2">Uncharacterized protein</fullName>
    </submittedName>
</protein>
<comment type="caution">
    <text evidence="2">The sequence shown here is derived from an EMBL/GenBank/DDBJ whole genome shotgun (WGS) entry which is preliminary data.</text>
</comment>
<evidence type="ECO:0000313" key="3">
    <source>
        <dbReference type="Proteomes" id="UP001189429"/>
    </source>
</evidence>
<name>A0ABN9RB54_9DINO</name>
<evidence type="ECO:0000313" key="2">
    <source>
        <dbReference type="EMBL" id="CAK0816175.1"/>
    </source>
</evidence>
<dbReference type="EMBL" id="CAUYUJ010006116">
    <property type="protein sequence ID" value="CAK0816175.1"/>
    <property type="molecule type" value="Genomic_DNA"/>
</dbReference>
<feature type="compositionally biased region" description="Low complexity" evidence="1">
    <location>
        <begin position="29"/>
        <end position="42"/>
    </location>
</feature>
<organism evidence="2 3">
    <name type="scientific">Prorocentrum cordatum</name>
    <dbReference type="NCBI Taxonomy" id="2364126"/>
    <lineage>
        <taxon>Eukaryota</taxon>
        <taxon>Sar</taxon>
        <taxon>Alveolata</taxon>
        <taxon>Dinophyceae</taxon>
        <taxon>Prorocentrales</taxon>
        <taxon>Prorocentraceae</taxon>
        <taxon>Prorocentrum</taxon>
    </lineage>
</organism>
<gene>
    <name evidence="2" type="ORF">PCOR1329_LOCUS19220</name>
</gene>
<feature type="non-terminal residue" evidence="2">
    <location>
        <position position="1"/>
    </location>
</feature>
<feature type="non-terminal residue" evidence="2">
    <location>
        <position position="62"/>
    </location>
</feature>